<dbReference type="GO" id="GO:0008198">
    <property type="term" value="F:ferrous iron binding"/>
    <property type="evidence" value="ECO:0007669"/>
    <property type="project" value="InterPro"/>
</dbReference>
<evidence type="ECO:0000256" key="3">
    <source>
        <dbReference type="ARBA" id="ARBA00022723"/>
    </source>
</evidence>
<keyword evidence="11" id="KW-1185">Reference proteome</keyword>
<evidence type="ECO:0000256" key="5">
    <source>
        <dbReference type="ARBA" id="ARBA00022964"/>
    </source>
</evidence>
<dbReference type="Pfam" id="PF22632">
    <property type="entry name" value="BphC_D1"/>
    <property type="match status" value="1"/>
</dbReference>
<keyword evidence="7 8" id="KW-0408">Iron</keyword>
<dbReference type="PANTHER" id="PTHR21366:SF14">
    <property type="entry name" value="GLYOXALASE DOMAIN-CONTAINING PROTEIN 5"/>
    <property type="match status" value="1"/>
</dbReference>
<keyword evidence="6 8" id="KW-0560">Oxidoreductase</keyword>
<evidence type="ECO:0000259" key="9">
    <source>
        <dbReference type="PROSITE" id="PS51819"/>
    </source>
</evidence>
<keyword evidence="5 8" id="KW-0223">Dioxygenase</keyword>
<accession>A0A8B6MA21</accession>
<evidence type="ECO:0000256" key="6">
    <source>
        <dbReference type="ARBA" id="ARBA00023002"/>
    </source>
</evidence>
<dbReference type="PROSITE" id="PS00082">
    <property type="entry name" value="EXTRADIOL_DIOXYGENAS"/>
    <property type="match status" value="1"/>
</dbReference>
<gene>
    <name evidence="10" type="primary">todE</name>
    <name evidence="10" type="ORF">MPC4_310020</name>
</gene>
<proteinExistence type="inferred from homology"/>
<keyword evidence="4 8" id="KW-0058">Aromatic hydrocarbons catabolism</keyword>
<feature type="domain" description="VOC" evidence="9">
    <location>
        <begin position="6"/>
        <end position="121"/>
    </location>
</feature>
<dbReference type="AlphaFoldDB" id="A0A8B6MA21"/>
<evidence type="ECO:0000256" key="4">
    <source>
        <dbReference type="ARBA" id="ARBA00022797"/>
    </source>
</evidence>
<evidence type="ECO:0000256" key="2">
    <source>
        <dbReference type="ARBA" id="ARBA00008784"/>
    </source>
</evidence>
<dbReference type="Gene3D" id="3.10.180.10">
    <property type="entry name" value="2,3-Dihydroxybiphenyl 1,2-Dioxygenase, domain 1"/>
    <property type="match status" value="2"/>
</dbReference>
<keyword evidence="3" id="KW-0479">Metal-binding</keyword>
<dbReference type="InterPro" id="IPR004360">
    <property type="entry name" value="Glyas_Fos-R_dOase_dom"/>
</dbReference>
<dbReference type="InterPro" id="IPR000486">
    <property type="entry name" value="Xdiol_ring_cleave_dOase_1/2"/>
</dbReference>
<comment type="caution">
    <text evidence="10">The sequence shown here is derived from an EMBL/GenBank/DDBJ whole genome shotgun (WGS) entry which is preliminary data.</text>
</comment>
<evidence type="ECO:0000313" key="10">
    <source>
        <dbReference type="EMBL" id="VTZ51145.1"/>
    </source>
</evidence>
<dbReference type="RefSeq" id="WP_174513043.1">
    <property type="nucleotide sequence ID" value="NZ_CABFMQ020000089.1"/>
</dbReference>
<dbReference type="InterPro" id="IPR050383">
    <property type="entry name" value="GlyoxalaseI/FosfomycinResist"/>
</dbReference>
<evidence type="ECO:0000313" key="11">
    <source>
        <dbReference type="Proteomes" id="UP000485880"/>
    </source>
</evidence>
<protein>
    <submittedName>
        <fullName evidence="10">3-methylcatechol 2,3-dioxygenase</fullName>
        <ecNumber evidence="10">1.13.11.-</ecNumber>
    </submittedName>
</protein>
<name>A0A8B6MA21_METTU</name>
<dbReference type="CDD" id="cd07237">
    <property type="entry name" value="BphC1-RGP6_C_like"/>
    <property type="match status" value="1"/>
</dbReference>
<dbReference type="PANTHER" id="PTHR21366">
    <property type="entry name" value="GLYOXALASE FAMILY PROTEIN"/>
    <property type="match status" value="1"/>
</dbReference>
<dbReference type="InterPro" id="IPR029068">
    <property type="entry name" value="Glyas_Bleomycin-R_OHBP_Dase"/>
</dbReference>
<dbReference type="PROSITE" id="PS51819">
    <property type="entry name" value="VOC"/>
    <property type="match status" value="2"/>
</dbReference>
<dbReference type="InterPro" id="IPR037523">
    <property type="entry name" value="VOC_core"/>
</dbReference>
<dbReference type="CDD" id="cd07252">
    <property type="entry name" value="BphC1-RGP6_N_like"/>
    <property type="match status" value="1"/>
</dbReference>
<feature type="domain" description="VOC" evidence="9">
    <location>
        <begin position="147"/>
        <end position="270"/>
    </location>
</feature>
<sequence length="296" mass="33113">MAEISNLAYVVFDVSDLPKWEEFAVDIVGMQVGRRDEGKLLSLRMDEYEQRVWLQQGNADDILVAGWELDTEGELEEFVHAAAKAGGRIRDGGHELAERRRVEKIYVCDDPTGYTHELFFGPTIIPISKPFRSKVLQGLGFETGPLGLGHILTAANDYKESVGFYQKVLGLRISDYIRAEIAPGQVVDATFLHSASGRHHSLATAQFPAGKRLNHFMVQYQSMDDVGMAFDRAQRAGVPLVLDLGHHPNDRMFSFYVKTPSGFAIEIGSGGIVVDDDTWKIVNYSELSDWGHKRHF</sequence>
<dbReference type="Pfam" id="PF00903">
    <property type="entry name" value="Glyoxalase"/>
    <property type="match status" value="1"/>
</dbReference>
<dbReference type="EC" id="1.13.11.-" evidence="10"/>
<reference evidence="10 11" key="1">
    <citation type="submission" date="2019-05" db="EMBL/GenBank/DDBJ databases">
        <authorList>
            <person name="Farhan Ul Haque M."/>
        </authorList>
    </citation>
    <scope>NUCLEOTIDE SEQUENCE [LARGE SCALE GENOMIC DNA]</scope>
    <source>
        <strain evidence="10">2</strain>
    </source>
</reference>
<dbReference type="SUPFAM" id="SSF54593">
    <property type="entry name" value="Glyoxalase/Bleomycin resistance protein/Dihydroxybiphenyl dioxygenase"/>
    <property type="match status" value="2"/>
</dbReference>
<comment type="cofactor">
    <cofactor evidence="1 8">
        <name>Fe(2+)</name>
        <dbReference type="ChEBI" id="CHEBI:29033"/>
    </cofactor>
</comment>
<evidence type="ECO:0000256" key="8">
    <source>
        <dbReference type="RuleBase" id="RU000683"/>
    </source>
</evidence>
<dbReference type="GO" id="GO:0051213">
    <property type="term" value="F:dioxygenase activity"/>
    <property type="evidence" value="ECO:0007669"/>
    <property type="project" value="UniProtKB-KW"/>
</dbReference>
<evidence type="ECO:0000256" key="1">
    <source>
        <dbReference type="ARBA" id="ARBA00001954"/>
    </source>
</evidence>
<dbReference type="Proteomes" id="UP000485880">
    <property type="component" value="Unassembled WGS sequence"/>
</dbReference>
<organism evidence="10 11">
    <name type="scientific">Methylocella tundrae</name>
    <dbReference type="NCBI Taxonomy" id="227605"/>
    <lineage>
        <taxon>Bacteria</taxon>
        <taxon>Pseudomonadati</taxon>
        <taxon>Pseudomonadota</taxon>
        <taxon>Alphaproteobacteria</taxon>
        <taxon>Hyphomicrobiales</taxon>
        <taxon>Beijerinckiaceae</taxon>
        <taxon>Methylocella</taxon>
    </lineage>
</organism>
<comment type="similarity">
    <text evidence="2 8">Belongs to the extradiol ring-cleavage dioxygenase family.</text>
</comment>
<evidence type="ECO:0000256" key="7">
    <source>
        <dbReference type="ARBA" id="ARBA00023004"/>
    </source>
</evidence>
<dbReference type="EMBL" id="CABFMQ020000089">
    <property type="protein sequence ID" value="VTZ51145.1"/>
    <property type="molecule type" value="Genomic_DNA"/>
</dbReference>